<dbReference type="EMBL" id="JBHUDE010000039">
    <property type="protein sequence ID" value="MFD1607534.1"/>
    <property type="molecule type" value="Genomic_DNA"/>
</dbReference>
<evidence type="ECO:0000259" key="13">
    <source>
        <dbReference type="PROSITE" id="PS50112"/>
    </source>
</evidence>
<dbReference type="InterPro" id="IPR013767">
    <property type="entry name" value="PAS_fold"/>
</dbReference>
<comment type="subcellular location">
    <subcellularLocation>
        <location evidence="2">Membrane</location>
    </subcellularLocation>
</comment>
<keyword evidence="11" id="KW-0812">Transmembrane</keyword>
<dbReference type="CDD" id="cd00075">
    <property type="entry name" value="HATPase"/>
    <property type="match status" value="1"/>
</dbReference>
<keyword evidence="6" id="KW-0547">Nucleotide-binding</keyword>
<reference evidence="15" key="1">
    <citation type="journal article" date="2019" name="Int. J. Syst. Evol. Microbiol.">
        <title>The Global Catalogue of Microorganisms (GCM) 10K type strain sequencing project: providing services to taxonomists for standard genome sequencing and annotation.</title>
        <authorList>
            <consortium name="The Broad Institute Genomics Platform"/>
            <consortium name="The Broad Institute Genome Sequencing Center for Infectious Disease"/>
            <person name="Wu L."/>
            <person name="Ma J."/>
        </authorList>
    </citation>
    <scope>NUCLEOTIDE SEQUENCE [LARGE SCALE GENOMIC DNA]</scope>
    <source>
        <strain evidence="15">CGMCC 1.12376</strain>
    </source>
</reference>
<gene>
    <name evidence="14" type="primary">pnpS</name>
    <name evidence="14" type="ORF">ACFSBH_07715</name>
</gene>
<dbReference type="InterPro" id="IPR005467">
    <property type="entry name" value="His_kinase_dom"/>
</dbReference>
<dbReference type="PANTHER" id="PTHR45453">
    <property type="entry name" value="PHOSPHATE REGULON SENSOR PROTEIN PHOR"/>
    <property type="match status" value="1"/>
</dbReference>
<feature type="domain" description="Histidine kinase" evidence="12">
    <location>
        <begin position="239"/>
        <end position="453"/>
    </location>
</feature>
<evidence type="ECO:0000313" key="14">
    <source>
        <dbReference type="EMBL" id="MFD1607534.1"/>
    </source>
</evidence>
<dbReference type="Pfam" id="PF00512">
    <property type="entry name" value="HisKA"/>
    <property type="match status" value="1"/>
</dbReference>
<evidence type="ECO:0000313" key="15">
    <source>
        <dbReference type="Proteomes" id="UP001597221"/>
    </source>
</evidence>
<dbReference type="CDD" id="cd00130">
    <property type="entry name" value="PAS"/>
    <property type="match status" value="1"/>
</dbReference>
<dbReference type="PROSITE" id="PS50109">
    <property type="entry name" value="HIS_KIN"/>
    <property type="match status" value="1"/>
</dbReference>
<comment type="catalytic activity">
    <reaction evidence="1">
        <text>ATP + protein L-histidine = ADP + protein N-phospho-L-histidine.</text>
        <dbReference type="EC" id="2.7.13.3"/>
    </reaction>
</comment>
<dbReference type="SUPFAM" id="SSF55785">
    <property type="entry name" value="PYP-like sensor domain (PAS domain)"/>
    <property type="match status" value="1"/>
</dbReference>
<evidence type="ECO:0000256" key="1">
    <source>
        <dbReference type="ARBA" id="ARBA00000085"/>
    </source>
</evidence>
<dbReference type="SMART" id="SM00091">
    <property type="entry name" value="PAS"/>
    <property type="match status" value="1"/>
</dbReference>
<dbReference type="InterPro" id="IPR003661">
    <property type="entry name" value="HisK_dim/P_dom"/>
</dbReference>
<keyword evidence="9" id="KW-0902">Two-component regulatory system</keyword>
<dbReference type="PRINTS" id="PR00344">
    <property type="entry name" value="BCTRLSENSOR"/>
</dbReference>
<dbReference type="InterPro" id="IPR035965">
    <property type="entry name" value="PAS-like_dom_sf"/>
</dbReference>
<keyword evidence="10 11" id="KW-0472">Membrane</keyword>
<dbReference type="SMART" id="SM00388">
    <property type="entry name" value="HisKA"/>
    <property type="match status" value="1"/>
</dbReference>
<dbReference type="CDD" id="cd06225">
    <property type="entry name" value="HAMP"/>
    <property type="match status" value="1"/>
</dbReference>
<dbReference type="CDD" id="cd00082">
    <property type="entry name" value="HisKA"/>
    <property type="match status" value="1"/>
</dbReference>
<evidence type="ECO:0000256" key="5">
    <source>
        <dbReference type="ARBA" id="ARBA00022679"/>
    </source>
</evidence>
<dbReference type="InterPro" id="IPR004358">
    <property type="entry name" value="Sig_transdc_His_kin-like_C"/>
</dbReference>
<feature type="transmembrane region" description="Helical" evidence="11">
    <location>
        <begin position="9"/>
        <end position="28"/>
    </location>
</feature>
<comment type="caution">
    <text evidence="14">The sequence shown here is derived from an EMBL/GenBank/DDBJ whole genome shotgun (WGS) entry which is preliminary data.</text>
</comment>
<evidence type="ECO:0000256" key="11">
    <source>
        <dbReference type="SAM" id="Phobius"/>
    </source>
</evidence>
<dbReference type="InterPro" id="IPR050351">
    <property type="entry name" value="BphY/WalK/GraS-like"/>
</dbReference>
<keyword evidence="11" id="KW-1133">Transmembrane helix</keyword>
<dbReference type="InterPro" id="IPR003594">
    <property type="entry name" value="HATPase_dom"/>
</dbReference>
<evidence type="ECO:0000256" key="10">
    <source>
        <dbReference type="ARBA" id="ARBA00023136"/>
    </source>
</evidence>
<dbReference type="InterPro" id="IPR036890">
    <property type="entry name" value="HATPase_C_sf"/>
</dbReference>
<sequence length="453" mass="51692">MRAPFSKILLSYVISLFFILLVAGLIISTFVENMIFLIAVLIIVYVIVCSMFIRIHHDYIHPISKASKTIEEITKGNYQARFHFTRNSLLGNLSNRINRLARELTEFSLQEQIQSEQLSTLIDNTESGLVLLDEKGYIHLVNRKFVDYFGKSEKDYIGSIYHKVLENETVQDAIQKVFLYETNVKDSFKHYIGIEKFYIEISGAPIINERNMLKGAVLVLHDITELKKLEGMRKDFVANVSHELRTPITSIKGFSETLLDGAMQDPDISKEFLQIIYNESNRIQLLIEDLLALSKLESDNFRLVLHKINAIELVESLTPAIMYKAEEKGITFTQDIEDIDIKADKDRITQVIINLIDNALHYTPEEGTVALRVYQAKDRIKIEVSDTGIGIPEKELPRIFERFYRIDKARTRNSGGTGLGLAIVKHIIEVHDGEILIDSEVDKGTIITVCLPT</sequence>
<keyword evidence="4" id="KW-0597">Phosphoprotein</keyword>
<evidence type="ECO:0000256" key="6">
    <source>
        <dbReference type="ARBA" id="ARBA00022741"/>
    </source>
</evidence>
<name>A0ABW4HRV5_9BACI</name>
<dbReference type="SMART" id="SM00387">
    <property type="entry name" value="HATPase_c"/>
    <property type="match status" value="1"/>
</dbReference>
<dbReference type="Gene3D" id="6.10.340.10">
    <property type="match status" value="1"/>
</dbReference>
<feature type="transmembrane region" description="Helical" evidence="11">
    <location>
        <begin position="34"/>
        <end position="55"/>
    </location>
</feature>
<feature type="domain" description="PAS" evidence="13">
    <location>
        <begin position="114"/>
        <end position="158"/>
    </location>
</feature>
<evidence type="ECO:0000256" key="9">
    <source>
        <dbReference type="ARBA" id="ARBA00023012"/>
    </source>
</evidence>
<proteinExistence type="predicted"/>
<protein>
    <recommendedName>
        <fullName evidence="3">histidine kinase</fullName>
        <ecNumber evidence="3">2.7.13.3</ecNumber>
    </recommendedName>
</protein>
<keyword evidence="8" id="KW-0067">ATP-binding</keyword>
<organism evidence="14 15">
    <name type="scientific">Oceanobacillus luteolus</name>
    <dbReference type="NCBI Taxonomy" id="1274358"/>
    <lineage>
        <taxon>Bacteria</taxon>
        <taxon>Bacillati</taxon>
        <taxon>Bacillota</taxon>
        <taxon>Bacilli</taxon>
        <taxon>Bacillales</taxon>
        <taxon>Bacillaceae</taxon>
        <taxon>Oceanobacillus</taxon>
    </lineage>
</organism>
<dbReference type="PANTHER" id="PTHR45453:SF1">
    <property type="entry name" value="PHOSPHATE REGULON SENSOR PROTEIN PHOR"/>
    <property type="match status" value="1"/>
</dbReference>
<evidence type="ECO:0000256" key="2">
    <source>
        <dbReference type="ARBA" id="ARBA00004370"/>
    </source>
</evidence>
<dbReference type="Pfam" id="PF00989">
    <property type="entry name" value="PAS"/>
    <property type="match status" value="1"/>
</dbReference>
<dbReference type="PROSITE" id="PS50112">
    <property type="entry name" value="PAS"/>
    <property type="match status" value="1"/>
</dbReference>
<dbReference type="GO" id="GO:0016301">
    <property type="term" value="F:kinase activity"/>
    <property type="evidence" value="ECO:0007669"/>
    <property type="project" value="UniProtKB-KW"/>
</dbReference>
<dbReference type="EC" id="2.7.13.3" evidence="3"/>
<evidence type="ECO:0000259" key="12">
    <source>
        <dbReference type="PROSITE" id="PS50109"/>
    </source>
</evidence>
<dbReference type="InterPro" id="IPR000014">
    <property type="entry name" value="PAS"/>
</dbReference>
<dbReference type="Proteomes" id="UP001597221">
    <property type="component" value="Unassembled WGS sequence"/>
</dbReference>
<evidence type="ECO:0000256" key="3">
    <source>
        <dbReference type="ARBA" id="ARBA00012438"/>
    </source>
</evidence>
<dbReference type="Gene3D" id="3.30.450.20">
    <property type="entry name" value="PAS domain"/>
    <property type="match status" value="1"/>
</dbReference>
<accession>A0ABW4HRV5</accession>
<dbReference type="NCBIfam" id="NF046044">
    <property type="entry name" value="PnpS"/>
    <property type="match status" value="1"/>
</dbReference>
<keyword evidence="15" id="KW-1185">Reference proteome</keyword>
<keyword evidence="5" id="KW-0808">Transferase</keyword>
<evidence type="ECO:0000256" key="7">
    <source>
        <dbReference type="ARBA" id="ARBA00022777"/>
    </source>
</evidence>
<dbReference type="SUPFAM" id="SSF47384">
    <property type="entry name" value="Homodimeric domain of signal transducing histidine kinase"/>
    <property type="match status" value="1"/>
</dbReference>
<dbReference type="Gene3D" id="1.10.287.130">
    <property type="match status" value="1"/>
</dbReference>
<dbReference type="SUPFAM" id="SSF55874">
    <property type="entry name" value="ATPase domain of HSP90 chaperone/DNA topoisomerase II/histidine kinase"/>
    <property type="match status" value="1"/>
</dbReference>
<dbReference type="NCBIfam" id="TIGR00229">
    <property type="entry name" value="sensory_box"/>
    <property type="match status" value="1"/>
</dbReference>
<dbReference type="RefSeq" id="WP_251514967.1">
    <property type="nucleotide sequence ID" value="NZ_JAMBON010000022.1"/>
</dbReference>
<evidence type="ECO:0000256" key="8">
    <source>
        <dbReference type="ARBA" id="ARBA00022840"/>
    </source>
</evidence>
<dbReference type="Pfam" id="PF02518">
    <property type="entry name" value="HATPase_c"/>
    <property type="match status" value="1"/>
</dbReference>
<dbReference type="InterPro" id="IPR036097">
    <property type="entry name" value="HisK_dim/P_sf"/>
</dbReference>
<dbReference type="Gene3D" id="3.30.565.10">
    <property type="entry name" value="Histidine kinase-like ATPase, C-terminal domain"/>
    <property type="match status" value="1"/>
</dbReference>
<evidence type="ECO:0000256" key="4">
    <source>
        <dbReference type="ARBA" id="ARBA00022553"/>
    </source>
</evidence>
<keyword evidence="7 14" id="KW-0418">Kinase</keyword>